<keyword evidence="2" id="KW-1185">Reference proteome</keyword>
<dbReference type="WBParaSite" id="PSU_v2.g21380.t1">
    <property type="protein sequence ID" value="PSU_v2.g21380.t1"/>
    <property type="gene ID" value="PSU_v2.g21380"/>
</dbReference>
<proteinExistence type="predicted"/>
<evidence type="ECO:0000313" key="3">
    <source>
        <dbReference type="WBParaSite" id="PSU_v2.g21380.t1"/>
    </source>
</evidence>
<evidence type="ECO:0000256" key="1">
    <source>
        <dbReference type="SAM" id="MobiDB-lite"/>
    </source>
</evidence>
<feature type="region of interest" description="Disordered" evidence="1">
    <location>
        <begin position="1"/>
        <end position="21"/>
    </location>
</feature>
<dbReference type="AlphaFoldDB" id="A0A914YV50"/>
<sequence length="113" mass="13155">MMMHRVSNKSNALKKNKKSQGNYTTDGIIFRQKSLLNKRGSECFSVGTCLIRLQDFSDNFNTFNYTVWTVANHNLIRKYEHVSSDGIHECFKPTDRVSTLFIYLINERHEFGA</sequence>
<accession>A0A914YV50</accession>
<dbReference type="Proteomes" id="UP000887577">
    <property type="component" value="Unplaced"/>
</dbReference>
<evidence type="ECO:0000313" key="2">
    <source>
        <dbReference type="Proteomes" id="UP000887577"/>
    </source>
</evidence>
<name>A0A914YV50_9BILA</name>
<organism evidence="2 3">
    <name type="scientific">Panagrolaimus superbus</name>
    <dbReference type="NCBI Taxonomy" id="310955"/>
    <lineage>
        <taxon>Eukaryota</taxon>
        <taxon>Metazoa</taxon>
        <taxon>Ecdysozoa</taxon>
        <taxon>Nematoda</taxon>
        <taxon>Chromadorea</taxon>
        <taxon>Rhabditida</taxon>
        <taxon>Tylenchina</taxon>
        <taxon>Panagrolaimomorpha</taxon>
        <taxon>Panagrolaimoidea</taxon>
        <taxon>Panagrolaimidae</taxon>
        <taxon>Panagrolaimus</taxon>
    </lineage>
</organism>
<protein>
    <submittedName>
        <fullName evidence="3">Uncharacterized protein</fullName>
    </submittedName>
</protein>
<reference evidence="3" key="1">
    <citation type="submission" date="2022-11" db="UniProtKB">
        <authorList>
            <consortium name="WormBaseParasite"/>
        </authorList>
    </citation>
    <scope>IDENTIFICATION</scope>
</reference>